<keyword evidence="1" id="KW-0812">Transmembrane</keyword>
<dbReference type="SUPFAM" id="SSF141072">
    <property type="entry name" value="CalX-like"/>
    <property type="match status" value="1"/>
</dbReference>
<comment type="caution">
    <text evidence="3">The sequence shown here is derived from an EMBL/GenBank/DDBJ whole genome shotgun (WGS) entry which is preliminary data.</text>
</comment>
<proteinExistence type="predicted"/>
<reference evidence="3" key="1">
    <citation type="submission" date="2023-08" db="EMBL/GenBank/DDBJ databases">
        <authorList>
            <person name="Chen Y."/>
            <person name="Shah S."/>
            <person name="Dougan E. K."/>
            <person name="Thang M."/>
            <person name="Chan C."/>
        </authorList>
    </citation>
    <scope>NUCLEOTIDE SEQUENCE</scope>
</reference>
<feature type="transmembrane region" description="Helical" evidence="1">
    <location>
        <begin position="729"/>
        <end position="750"/>
    </location>
</feature>
<keyword evidence="4" id="KW-1185">Reference proteome</keyword>
<feature type="signal peptide" evidence="2">
    <location>
        <begin position="1"/>
        <end position="20"/>
    </location>
</feature>
<protein>
    <submittedName>
        <fullName evidence="3">Uncharacterized protein</fullName>
    </submittedName>
</protein>
<keyword evidence="2" id="KW-0732">Signal</keyword>
<feature type="transmembrane region" description="Helical" evidence="1">
    <location>
        <begin position="762"/>
        <end position="782"/>
    </location>
</feature>
<evidence type="ECO:0000256" key="2">
    <source>
        <dbReference type="SAM" id="SignalP"/>
    </source>
</evidence>
<dbReference type="EMBL" id="CAUJNA010000380">
    <property type="protein sequence ID" value="CAJ1376294.1"/>
    <property type="molecule type" value="Genomic_DNA"/>
</dbReference>
<dbReference type="InterPro" id="IPR038081">
    <property type="entry name" value="CalX-like_sf"/>
</dbReference>
<evidence type="ECO:0000313" key="4">
    <source>
        <dbReference type="Proteomes" id="UP001178507"/>
    </source>
</evidence>
<accession>A0AA36HVW4</accession>
<dbReference type="Gene3D" id="2.60.40.2030">
    <property type="match status" value="1"/>
</dbReference>
<evidence type="ECO:0000256" key="1">
    <source>
        <dbReference type="SAM" id="Phobius"/>
    </source>
</evidence>
<feature type="chain" id="PRO_5041331859" evidence="2">
    <location>
        <begin position="21"/>
        <end position="1092"/>
    </location>
</feature>
<keyword evidence="1" id="KW-1133">Transmembrane helix</keyword>
<gene>
    <name evidence="3" type="ORF">EVOR1521_LOCUS5389</name>
</gene>
<dbReference type="AlphaFoldDB" id="A0AA36HVW4"/>
<dbReference type="Proteomes" id="UP001178507">
    <property type="component" value="Unassembled WGS sequence"/>
</dbReference>
<name>A0AA36HVW4_9DINO</name>
<sequence>MRLLLAWILWKLCWAGPGFAEFQVPHLSFPESSSIVAVPVLRSGGRDGTLEAWVRVNTTATSKEASEYRFQDQLLRWEDQDSWPRAVTLELIDDNISETSVEVLVLSLDNSSGIRDLEVVVGPDVDGGIISFTHGTENLRETTPMLPEGPKPHCLIYAERILQSHGVATLWLQGCDSDFRVEASKGIDYSLLNASEPVVWQNGEVDRRCILQSVDSTLQDLNRSMQNLPPWQNGIRIWQDADVELDEVLCFGFISTGATLATRRVEFRLADAGTDGAGIAVCTQGEACLVNLTGLHVGRSDRIITTRNCTWFACAANMYADYELATDENNTIYVPAADLMYHDTGAWYTCRCFDVLQEAQAVLKVDLQGPFRDNFWACVLGWPGCHGRLTSSGDKALQHVRVLQSCPKLGMNATSDFRDLGVTARYNSSTDLFDLVDVQTVTKTDPGLYELCWCQENPDTGRNCSDVFEFIVVAGRLQVNGPYRLAEQTFDVNTALKVSLKGTELTSQDVLWLSEFPDCEGGRRMHTDSGYIFRMDAAENSVSGEQTVCWCRPGDQSSCTDKEHFQEIGKIIVKCVGDFVNFQGKCVMCHFPWDVPRADGEECEIDGLRAAGLTVMSIFLTISFVLALFQVEVSKAPPFFSMRRIHIEDVSVEGQDERLVMQSLGPHHLWVGASFDVKLHGTNHFLLDGKTRRATVLDRFRLELTDESGRFFVADASLGHFTLSPWGTFWYGQILYCIPLLAMVIFPFAAGAGISQVAQTRMAMSTTIVASEFVLAILICGISKSRTRLSSLSLRVRQYNAMLDEQNPNPSACPRGGSRAVTALRLFELYDFFEASIKSRSMYYIDPNIVRPVTKRHRLSFAERVGPQQVHYFISHWWGTPFRDFCSSVRRHAIRMAGTDEEETWKAIAYWICTFSNNQYRIEEELGATHQQSSFYLALHSGVCKGTAMIMDENASLLKRSWCLFELLQTVRLEREQPGFHLWFCTPTGVLNYGHATVELAMNIGRIIKDLSLEQATATSQADKDMIEKLVLEEMGSFRNIDQILRDHLAEALRKCQTEVNSNFEGLFTDLRGKNEVILEMADMAEGTLTKI</sequence>
<organism evidence="3 4">
    <name type="scientific">Effrenium voratum</name>
    <dbReference type="NCBI Taxonomy" id="2562239"/>
    <lineage>
        <taxon>Eukaryota</taxon>
        <taxon>Sar</taxon>
        <taxon>Alveolata</taxon>
        <taxon>Dinophyceae</taxon>
        <taxon>Suessiales</taxon>
        <taxon>Symbiodiniaceae</taxon>
        <taxon>Effrenium</taxon>
    </lineage>
</organism>
<evidence type="ECO:0000313" key="3">
    <source>
        <dbReference type="EMBL" id="CAJ1376294.1"/>
    </source>
</evidence>
<keyword evidence="1" id="KW-0472">Membrane</keyword>